<evidence type="ECO:0000313" key="1">
    <source>
        <dbReference type="EMBL" id="EGC25285.1"/>
    </source>
</evidence>
<organism evidence="1 2">
    <name type="scientific">Streptococcus sanguinis SK405</name>
    <dbReference type="NCBI Taxonomy" id="888817"/>
    <lineage>
        <taxon>Bacteria</taxon>
        <taxon>Bacillati</taxon>
        <taxon>Bacillota</taxon>
        <taxon>Bacilli</taxon>
        <taxon>Lactobacillales</taxon>
        <taxon>Streptococcaceae</taxon>
        <taxon>Streptococcus</taxon>
    </lineage>
</organism>
<proteinExistence type="predicted"/>
<comment type="caution">
    <text evidence="1">The sequence shown here is derived from an EMBL/GenBank/DDBJ whole genome shotgun (WGS) entry which is preliminary data.</text>
</comment>
<accession>A0ABC9PEJ7</accession>
<gene>
    <name evidence="1" type="ORF">HMPREF9390_1074</name>
</gene>
<name>A0ABC9PEJ7_STRSA</name>
<evidence type="ECO:0008006" key="3">
    <source>
        <dbReference type="Google" id="ProtNLM"/>
    </source>
</evidence>
<dbReference type="EMBL" id="AEWZ01000002">
    <property type="protein sequence ID" value="EGC25285.1"/>
    <property type="molecule type" value="Genomic_DNA"/>
</dbReference>
<dbReference type="Proteomes" id="UP000003857">
    <property type="component" value="Unassembled WGS sequence"/>
</dbReference>
<dbReference type="AlphaFoldDB" id="A0ABC9PEJ7"/>
<reference evidence="1 2" key="1">
    <citation type="submission" date="2011-01" db="EMBL/GenBank/DDBJ databases">
        <authorList>
            <person name="Muzny D."/>
            <person name="Qin X."/>
            <person name="Buhay C."/>
            <person name="Dugan-Rocha S."/>
            <person name="Ding Y."/>
            <person name="Chen G."/>
            <person name="Hawes A."/>
            <person name="Holder M."/>
            <person name="Jhangiani S."/>
            <person name="Johnson A."/>
            <person name="Khan Z."/>
            <person name="Li Z."/>
            <person name="Liu W."/>
            <person name="Liu X."/>
            <person name="Perez L."/>
            <person name="Shen H."/>
            <person name="Wang Q."/>
            <person name="Watt J."/>
            <person name="Xi L."/>
            <person name="Xin Y."/>
            <person name="Zhou J."/>
            <person name="Deng J."/>
            <person name="Jiang H."/>
            <person name="Liu Y."/>
            <person name="Qu J."/>
            <person name="Song X.-Z."/>
            <person name="Zhang L."/>
            <person name="Villasana D."/>
            <person name="Johnson A."/>
            <person name="Liu J."/>
            <person name="Liyanage D."/>
            <person name="Lorensuhewa L."/>
            <person name="Robinson T."/>
            <person name="Song A."/>
            <person name="Song B.-B."/>
            <person name="Dinh H."/>
            <person name="Thornton R."/>
            <person name="Coyle M."/>
            <person name="Francisco L."/>
            <person name="Jackson L."/>
            <person name="Javaid M."/>
            <person name="Korchina V."/>
            <person name="Kovar C."/>
            <person name="Mata R."/>
            <person name="Mathew T."/>
            <person name="Ngo R."/>
            <person name="Nguyen L."/>
            <person name="Nguyen N."/>
            <person name="Okwuonu G."/>
            <person name="Ongeri F."/>
            <person name="Pham C."/>
            <person name="Simmons D."/>
            <person name="Wilczek-Boney K."/>
            <person name="Hale W."/>
            <person name="Jakkamsetti A."/>
            <person name="Pham P."/>
            <person name="Ruth R."/>
            <person name="San Lucas F."/>
            <person name="Warren J."/>
            <person name="Zhang J."/>
            <person name="Zhao Z."/>
            <person name="Zhou C."/>
            <person name="Zhu D."/>
            <person name="Lee S."/>
            <person name="Bess C."/>
            <person name="Blankenburg K."/>
            <person name="Forbes L."/>
            <person name="Fu Q."/>
            <person name="Gubbala S."/>
            <person name="Hirani K."/>
            <person name="Jayaseelan J.C."/>
            <person name="Lara F."/>
            <person name="Munidasa M."/>
            <person name="Palculict T."/>
            <person name="Patil S."/>
            <person name="Pu L.-L."/>
            <person name="Saada N."/>
            <person name="Tang L."/>
            <person name="Weissenberger G."/>
            <person name="Zhu Y."/>
            <person name="Hemphill L."/>
            <person name="Shang Y."/>
            <person name="Youmans B."/>
            <person name="Ayvaz T."/>
            <person name="Ross M."/>
            <person name="Santibanez J."/>
            <person name="Aqrawi P."/>
            <person name="Gross S."/>
            <person name="Joshi V."/>
            <person name="Fowler G."/>
            <person name="Nazareth L."/>
            <person name="Reid J."/>
            <person name="Worley K."/>
            <person name="Petrosino J."/>
            <person name="Highlander S."/>
            <person name="Gibbs R."/>
        </authorList>
    </citation>
    <scope>NUCLEOTIDE SEQUENCE [LARGE SCALE GENOMIC DNA]</scope>
    <source>
        <strain evidence="1 2">SK405</strain>
    </source>
</reference>
<protein>
    <recommendedName>
        <fullName evidence="3">MaoC family protein</fullName>
    </recommendedName>
</protein>
<evidence type="ECO:0000313" key="2">
    <source>
        <dbReference type="Proteomes" id="UP000003857"/>
    </source>
</evidence>
<sequence>MPDEISQVVSKGPTELDLSNFSLLYNHNNPIHYDTEFGKSILFAKRS</sequence>